<organism evidence="3">
    <name type="scientific">Glycine max</name>
    <name type="common">Soybean</name>
    <name type="synonym">Glycine hispida</name>
    <dbReference type="NCBI Taxonomy" id="3847"/>
    <lineage>
        <taxon>Eukaryota</taxon>
        <taxon>Viridiplantae</taxon>
        <taxon>Streptophyta</taxon>
        <taxon>Embryophyta</taxon>
        <taxon>Tracheophyta</taxon>
        <taxon>Spermatophyta</taxon>
        <taxon>Magnoliopsida</taxon>
        <taxon>eudicotyledons</taxon>
        <taxon>Gunneridae</taxon>
        <taxon>Pentapetalae</taxon>
        <taxon>rosids</taxon>
        <taxon>fabids</taxon>
        <taxon>Fabales</taxon>
        <taxon>Fabaceae</taxon>
        <taxon>Papilionoideae</taxon>
        <taxon>50 kb inversion clade</taxon>
        <taxon>NPAAA clade</taxon>
        <taxon>indigoferoid/millettioid clade</taxon>
        <taxon>Phaseoleae</taxon>
        <taxon>Glycine</taxon>
        <taxon>Glycine subgen. Soja</taxon>
    </lineage>
</organism>
<dbReference type="PANTHER" id="PTHR10302">
    <property type="entry name" value="SINGLE-STRANDED DNA-BINDING PROTEIN"/>
    <property type="match status" value="1"/>
</dbReference>
<name>A0A0R0GAG9_SOYBN</name>
<dbReference type="Proteomes" id="UP000008827">
    <property type="component" value="Chromosome 14"/>
</dbReference>
<dbReference type="GeneID" id="100816851"/>
<evidence type="ECO:0000313" key="5">
    <source>
        <dbReference type="Proteomes" id="UP000008827"/>
    </source>
</evidence>
<dbReference type="RefSeq" id="XP_014622710.1">
    <property type="nucleotide sequence ID" value="XM_014767224.3"/>
</dbReference>
<accession>A0A0R0GAG9</accession>
<evidence type="ECO:0000313" key="3">
    <source>
        <dbReference type="EMBL" id="KRH15294.1"/>
    </source>
</evidence>
<reference evidence="3 4" key="1">
    <citation type="journal article" date="2010" name="Nature">
        <title>Genome sequence of the palaeopolyploid soybean.</title>
        <authorList>
            <person name="Schmutz J."/>
            <person name="Cannon S.B."/>
            <person name="Schlueter J."/>
            <person name="Ma J."/>
            <person name="Mitros T."/>
            <person name="Nelson W."/>
            <person name="Hyten D.L."/>
            <person name="Song Q."/>
            <person name="Thelen J.J."/>
            <person name="Cheng J."/>
            <person name="Xu D."/>
            <person name="Hellsten U."/>
            <person name="May G.D."/>
            <person name="Yu Y."/>
            <person name="Sakurai T."/>
            <person name="Umezawa T."/>
            <person name="Bhattacharyya M.K."/>
            <person name="Sandhu D."/>
            <person name="Valliyodan B."/>
            <person name="Lindquist E."/>
            <person name="Peto M."/>
            <person name="Grant D."/>
            <person name="Shu S."/>
            <person name="Goodstein D."/>
            <person name="Barry K."/>
            <person name="Futrell-Griggs M."/>
            <person name="Abernathy B."/>
            <person name="Du J."/>
            <person name="Tian Z."/>
            <person name="Zhu L."/>
            <person name="Gill N."/>
            <person name="Joshi T."/>
            <person name="Libault M."/>
            <person name="Sethuraman A."/>
            <person name="Zhang X.-C."/>
            <person name="Shinozaki K."/>
            <person name="Nguyen H.T."/>
            <person name="Wing R.A."/>
            <person name="Cregan P."/>
            <person name="Specht J."/>
            <person name="Grimwood J."/>
            <person name="Rokhsar D."/>
            <person name="Stacey G."/>
            <person name="Shoemaker R.C."/>
            <person name="Jackson S.A."/>
        </authorList>
    </citation>
    <scope>NUCLEOTIDE SEQUENCE [LARGE SCALE GENOMIC DNA]</scope>
    <source>
        <strain evidence="4">cv. Williams 82</strain>
        <tissue evidence="3">Callus</tissue>
    </source>
</reference>
<dbReference type="PROSITE" id="PS50935">
    <property type="entry name" value="SSB"/>
    <property type="match status" value="1"/>
</dbReference>
<dbReference type="EMBL" id="CM000847">
    <property type="protein sequence ID" value="KRH15294.1"/>
    <property type="molecule type" value="Genomic_DNA"/>
</dbReference>
<sequence length="277" mass="32102">MLRRRSMKPKPFIFAKRFPIPLLFSFPFSPQQQRFLFSTHNRHSFDEAVPGCSAVYQHVLKFQRPPTIRWSPHLENTASFIGTVAREPTRVNSTTGKFGVYTVLKVPKSNQSNSSFFRLLLMMRNNVAKLASEHLKSNDLIHVLGSLGSFTKPDANGILRLNYKLEVKEFEFVAQSSGYLGDKKLESVEADAGMHKNQNRLHLWQVFFSNPNEWWDQRKSKRNPKQPDFKHKDTGEALWLSEYDPPWVKRQLQLFDSKIAGGSAGRRSRVTNWVYDE</sequence>
<dbReference type="InterPro" id="IPR012340">
    <property type="entry name" value="NA-bd_OB-fold"/>
</dbReference>
<dbReference type="InterPro" id="IPR000424">
    <property type="entry name" value="Primosome_PriB/ssb"/>
</dbReference>
<dbReference type="AlphaFoldDB" id="A0A0R0GAG9"/>
<dbReference type="STRING" id="3847.A0A0R0GAG9"/>
<reference evidence="3" key="3">
    <citation type="submission" date="2018-07" db="EMBL/GenBank/DDBJ databases">
        <title>WGS assembly of Glycine max.</title>
        <authorList>
            <person name="Schmutz J."/>
            <person name="Cannon S."/>
            <person name="Schlueter J."/>
            <person name="Ma J."/>
            <person name="Mitros T."/>
            <person name="Nelson W."/>
            <person name="Hyten D."/>
            <person name="Song Q."/>
            <person name="Thelen J."/>
            <person name="Cheng J."/>
            <person name="Xu D."/>
            <person name="Hellsten U."/>
            <person name="May G."/>
            <person name="Yu Y."/>
            <person name="Sakurai T."/>
            <person name="Umezawa T."/>
            <person name="Bhattacharyya M."/>
            <person name="Sandhu D."/>
            <person name="Valliyodan B."/>
            <person name="Lindquist E."/>
            <person name="Peto M."/>
            <person name="Grant D."/>
            <person name="Shu S."/>
            <person name="Goodstein D."/>
            <person name="Barry K."/>
            <person name="Futrell-Griggs M."/>
            <person name="Abernathy B."/>
            <person name="Du J."/>
            <person name="Tian Z."/>
            <person name="Zhu L."/>
            <person name="Gill N."/>
            <person name="Joshi T."/>
            <person name="Libault M."/>
            <person name="Sethuraman A."/>
            <person name="Zhang X."/>
            <person name="Shinozaki K."/>
            <person name="Nguyen H."/>
            <person name="Wing R."/>
            <person name="Cregan P."/>
            <person name="Specht J."/>
            <person name="Grimwood J."/>
            <person name="Rokhsar D."/>
            <person name="Stacey G."/>
            <person name="Shoemaker R."/>
            <person name="Jackson S."/>
        </authorList>
    </citation>
    <scope>NUCLEOTIDE SEQUENCE</scope>
    <source>
        <tissue evidence="3">Callus</tissue>
    </source>
</reference>
<evidence type="ECO:0000256" key="2">
    <source>
        <dbReference type="PROSITE-ProRule" id="PRU00252"/>
    </source>
</evidence>
<keyword evidence="1 2" id="KW-0238">DNA-binding</keyword>
<evidence type="ECO:0000313" key="4">
    <source>
        <dbReference type="EnsemblPlants" id="KRH15294"/>
    </source>
</evidence>
<dbReference type="SUPFAM" id="SSF50249">
    <property type="entry name" value="Nucleic acid-binding proteins"/>
    <property type="match status" value="1"/>
</dbReference>
<dbReference type="OrthoDB" id="1078367at2759"/>
<dbReference type="GO" id="GO:0003697">
    <property type="term" value="F:single-stranded DNA binding"/>
    <property type="evidence" value="ECO:0000318"/>
    <property type="project" value="GO_Central"/>
</dbReference>
<evidence type="ECO:0000256" key="1">
    <source>
        <dbReference type="ARBA" id="ARBA00023125"/>
    </source>
</evidence>
<proteinExistence type="predicted"/>
<keyword evidence="5" id="KW-1185">Reference proteome</keyword>
<dbReference type="InterPro" id="IPR011344">
    <property type="entry name" value="ssDNA-bd"/>
</dbReference>
<reference evidence="4" key="2">
    <citation type="submission" date="2018-02" db="UniProtKB">
        <authorList>
            <consortium name="EnsemblPlants"/>
        </authorList>
    </citation>
    <scope>IDENTIFICATION</scope>
    <source>
        <strain evidence="4">Williams 82</strain>
    </source>
</reference>
<dbReference type="OMA" id="NPDEWWD"/>
<dbReference type="Gramene" id="KRH15294">
    <property type="protein sequence ID" value="KRH15294"/>
    <property type="gene ID" value="GLYMA_14G079700"/>
</dbReference>
<dbReference type="PANTHER" id="PTHR10302:SF18">
    <property type="entry name" value="PROTEIN OSB1, MITOCHONDRIAL"/>
    <property type="match status" value="1"/>
</dbReference>
<dbReference type="PaxDb" id="3847-GLYMA14G08720.2"/>
<evidence type="ECO:0008006" key="6">
    <source>
        <dbReference type="Google" id="ProtNLM"/>
    </source>
</evidence>
<protein>
    <recommendedName>
        <fullName evidence="6">Protein OSB1, mitochondrial</fullName>
    </recommendedName>
</protein>
<dbReference type="GO" id="GO:0006260">
    <property type="term" value="P:DNA replication"/>
    <property type="evidence" value="ECO:0000318"/>
    <property type="project" value="GO_Central"/>
</dbReference>
<dbReference type="GO" id="GO:0008047">
    <property type="term" value="F:enzyme activator activity"/>
    <property type="evidence" value="ECO:0000318"/>
    <property type="project" value="GO_Central"/>
</dbReference>
<gene>
    <name evidence="4" type="primary">LOC100816851</name>
    <name evidence="3" type="ORF">GLYMA_14G079700</name>
</gene>
<dbReference type="GO" id="GO:0042645">
    <property type="term" value="C:mitochondrial nucleoid"/>
    <property type="evidence" value="ECO:0000318"/>
    <property type="project" value="GO_Central"/>
</dbReference>
<dbReference type="ExpressionAtlas" id="A0A0R0GAG9">
    <property type="expression patterns" value="baseline and differential"/>
</dbReference>
<dbReference type="GO" id="GO:0090297">
    <property type="term" value="P:positive regulation of mitochondrial DNA replication"/>
    <property type="evidence" value="ECO:0000318"/>
    <property type="project" value="GO_Central"/>
</dbReference>
<dbReference type="SMR" id="A0A0R0GAG9"/>
<dbReference type="EnsemblPlants" id="KRH15294">
    <property type="protein sequence ID" value="KRH15294"/>
    <property type="gene ID" value="GLYMA_14G079700"/>
</dbReference>